<reference evidence="8 9" key="1">
    <citation type="journal article" date="2021" name="Sci. Rep.">
        <title>The distribution of antibiotic resistance genes in chicken gut microbiota commensals.</title>
        <authorList>
            <person name="Juricova H."/>
            <person name="Matiasovicova J."/>
            <person name="Kubasova T."/>
            <person name="Cejkova D."/>
            <person name="Rychlik I."/>
        </authorList>
    </citation>
    <scope>NUCLEOTIDE SEQUENCE [LARGE SCALE GENOMIC DNA]</scope>
    <source>
        <strain evidence="8 9">An829</strain>
    </source>
</reference>
<evidence type="ECO:0000256" key="4">
    <source>
        <dbReference type="ARBA" id="ARBA00048391"/>
    </source>
</evidence>
<feature type="binding site" evidence="5">
    <location>
        <position position="185"/>
    </location>
    <ligand>
        <name>S-adenosyl-L-methionine</name>
        <dbReference type="ChEBI" id="CHEBI:59789"/>
    </ligand>
</feature>
<feature type="domain" description="Release factor glutamine methyltransferase N-terminal" evidence="7">
    <location>
        <begin position="20"/>
        <end position="76"/>
    </location>
</feature>
<evidence type="ECO:0000256" key="3">
    <source>
        <dbReference type="ARBA" id="ARBA00022691"/>
    </source>
</evidence>
<comment type="catalytic activity">
    <reaction evidence="4 5">
        <text>L-glutaminyl-[peptide chain release factor] + S-adenosyl-L-methionine = N(5)-methyl-L-glutaminyl-[peptide chain release factor] + S-adenosyl-L-homocysteine + H(+)</text>
        <dbReference type="Rhea" id="RHEA:42896"/>
        <dbReference type="Rhea" id="RHEA-COMP:10271"/>
        <dbReference type="Rhea" id="RHEA-COMP:10272"/>
        <dbReference type="ChEBI" id="CHEBI:15378"/>
        <dbReference type="ChEBI" id="CHEBI:30011"/>
        <dbReference type="ChEBI" id="CHEBI:57856"/>
        <dbReference type="ChEBI" id="CHEBI:59789"/>
        <dbReference type="ChEBI" id="CHEBI:61891"/>
        <dbReference type="EC" id="2.1.1.297"/>
    </reaction>
</comment>
<dbReference type="EMBL" id="JACJJC010000014">
    <property type="protein sequence ID" value="MBM6704623.1"/>
    <property type="molecule type" value="Genomic_DNA"/>
</dbReference>
<dbReference type="HAMAP" id="MF_02126">
    <property type="entry name" value="RF_methyltr_PrmC"/>
    <property type="match status" value="1"/>
</dbReference>
<dbReference type="GO" id="GO:0102559">
    <property type="term" value="F:peptide chain release factor N(5)-glutamine methyltransferase activity"/>
    <property type="evidence" value="ECO:0007669"/>
    <property type="project" value="UniProtKB-EC"/>
</dbReference>
<evidence type="ECO:0000256" key="5">
    <source>
        <dbReference type="HAMAP-Rule" id="MF_02126"/>
    </source>
</evidence>
<feature type="binding site" evidence="5">
    <location>
        <position position="169"/>
    </location>
    <ligand>
        <name>S-adenosyl-L-methionine</name>
        <dbReference type="ChEBI" id="CHEBI:59789"/>
    </ligand>
</feature>
<dbReference type="SUPFAM" id="SSF53335">
    <property type="entry name" value="S-adenosyl-L-methionine-dependent methyltransferases"/>
    <property type="match status" value="1"/>
</dbReference>
<dbReference type="Gene3D" id="3.40.50.150">
    <property type="entry name" value="Vaccinia Virus protein VP39"/>
    <property type="match status" value="1"/>
</dbReference>
<feature type="domain" description="Methyltransferase small" evidence="6">
    <location>
        <begin position="99"/>
        <end position="192"/>
    </location>
</feature>
<dbReference type="PANTHER" id="PTHR18895:SF74">
    <property type="entry name" value="MTRF1L RELEASE FACTOR GLUTAMINE METHYLTRANSFERASE"/>
    <property type="match status" value="1"/>
</dbReference>
<dbReference type="InterPro" id="IPR002052">
    <property type="entry name" value="DNA_methylase_N6_adenine_CS"/>
</dbReference>
<dbReference type="PANTHER" id="PTHR18895">
    <property type="entry name" value="HEMK METHYLTRANSFERASE"/>
    <property type="match status" value="1"/>
</dbReference>
<comment type="function">
    <text evidence="5">Methylates the class 1 translation termination release factors RF1/PrfA and RF2/PrfB on the glutamine residue of the universally conserved GGQ motif.</text>
</comment>
<keyword evidence="9" id="KW-1185">Reference proteome</keyword>
<keyword evidence="1 5" id="KW-0489">Methyltransferase</keyword>
<keyword evidence="3 5" id="KW-0949">S-adenosyl-L-methionine</keyword>
<evidence type="ECO:0000259" key="7">
    <source>
        <dbReference type="Pfam" id="PF17827"/>
    </source>
</evidence>
<accession>A0ABS2DTM2</accession>
<protein>
    <recommendedName>
        <fullName evidence="5">Release factor glutamine methyltransferase</fullName>
        <shortName evidence="5">RF MTase</shortName>
        <ecNumber evidence="5">2.1.1.297</ecNumber>
    </recommendedName>
    <alternativeName>
        <fullName evidence="5">N5-glutamine methyltransferase PrmC</fullName>
    </alternativeName>
    <alternativeName>
        <fullName evidence="5">Protein-(glutamine-N5) MTase PrmC</fullName>
    </alternativeName>
    <alternativeName>
        <fullName evidence="5">Protein-glutamine N-methyltransferase PrmC</fullName>
    </alternativeName>
</protein>
<evidence type="ECO:0000313" key="8">
    <source>
        <dbReference type="EMBL" id="MBM6704623.1"/>
    </source>
</evidence>
<dbReference type="RefSeq" id="WP_205103713.1">
    <property type="nucleotide sequence ID" value="NZ_JACJJC010000014.1"/>
</dbReference>
<proteinExistence type="inferred from homology"/>
<evidence type="ECO:0000256" key="1">
    <source>
        <dbReference type="ARBA" id="ARBA00022603"/>
    </source>
</evidence>
<sequence length="277" mass="30022">MSASADALDTIRAQIAFGAAQIGRFEAMLLLGHAIGRTREFLIAHDDETLDEESILRYHMLITLRSAGTPIPYITGRQEFFGRYFEVNDAVLIPRPDTEVLVEQALLVAPAKPRILDLGTGSGCIAITLALEIPGAEVTATDASAAALATAERNARALGASVRFREGFWWDAVPQKDMFEVVVSNPPYIRPDDEHLANLGNEPLGALTDGIDGLQCLRDIVAGAMAHLKKGGWLLLEHGYDQGEDVRNLLLSAGFAAVHTKKDYGGNDRVTFGRRAE</sequence>
<feature type="binding site" evidence="5">
    <location>
        <begin position="119"/>
        <end position="123"/>
    </location>
    <ligand>
        <name>S-adenosyl-L-methionine</name>
        <dbReference type="ChEBI" id="CHEBI:59789"/>
    </ligand>
</feature>
<dbReference type="NCBIfam" id="TIGR03534">
    <property type="entry name" value="RF_mod_PrmC"/>
    <property type="match status" value="1"/>
</dbReference>
<dbReference type="Pfam" id="PF05175">
    <property type="entry name" value="MTS"/>
    <property type="match status" value="1"/>
</dbReference>
<dbReference type="InterPro" id="IPR019874">
    <property type="entry name" value="RF_methyltr_PrmC"/>
</dbReference>
<dbReference type="Proteomes" id="UP000715095">
    <property type="component" value="Unassembled WGS sequence"/>
</dbReference>
<evidence type="ECO:0000313" key="9">
    <source>
        <dbReference type="Proteomes" id="UP000715095"/>
    </source>
</evidence>
<dbReference type="NCBIfam" id="TIGR00536">
    <property type="entry name" value="hemK_fam"/>
    <property type="match status" value="1"/>
</dbReference>
<gene>
    <name evidence="5 8" type="primary">prmC</name>
    <name evidence="8" type="ORF">H6A60_09025</name>
</gene>
<feature type="binding site" evidence="5">
    <location>
        <position position="142"/>
    </location>
    <ligand>
        <name>S-adenosyl-L-methionine</name>
        <dbReference type="ChEBI" id="CHEBI:59789"/>
    </ligand>
</feature>
<dbReference type="InterPro" id="IPR029063">
    <property type="entry name" value="SAM-dependent_MTases_sf"/>
</dbReference>
<dbReference type="PROSITE" id="PS00092">
    <property type="entry name" value="N6_MTASE"/>
    <property type="match status" value="1"/>
</dbReference>
<dbReference type="InterPro" id="IPR007848">
    <property type="entry name" value="Small_mtfrase_dom"/>
</dbReference>
<dbReference type="InterPro" id="IPR050320">
    <property type="entry name" value="N5-glutamine_MTase"/>
</dbReference>
<comment type="similarity">
    <text evidence="5">Belongs to the protein N5-glutamine methyltransferase family. PrmC subfamily.</text>
</comment>
<dbReference type="Pfam" id="PF17827">
    <property type="entry name" value="PrmC_N"/>
    <property type="match status" value="1"/>
</dbReference>
<dbReference type="CDD" id="cd02440">
    <property type="entry name" value="AdoMet_MTases"/>
    <property type="match status" value="1"/>
</dbReference>
<dbReference type="EC" id="2.1.1.297" evidence="5"/>
<dbReference type="GO" id="GO:0032259">
    <property type="term" value="P:methylation"/>
    <property type="evidence" value="ECO:0007669"/>
    <property type="project" value="UniProtKB-KW"/>
</dbReference>
<dbReference type="InterPro" id="IPR004556">
    <property type="entry name" value="HemK-like"/>
</dbReference>
<feature type="binding site" evidence="5">
    <location>
        <begin position="185"/>
        <end position="188"/>
    </location>
    <ligand>
        <name>substrate</name>
    </ligand>
</feature>
<dbReference type="Gene3D" id="1.10.8.10">
    <property type="entry name" value="DNA helicase RuvA subunit, C-terminal domain"/>
    <property type="match status" value="1"/>
</dbReference>
<dbReference type="InterPro" id="IPR040758">
    <property type="entry name" value="PrmC_N"/>
</dbReference>
<evidence type="ECO:0000259" key="6">
    <source>
        <dbReference type="Pfam" id="PF05175"/>
    </source>
</evidence>
<name>A0ABS2DTM2_9BURK</name>
<keyword evidence="2 5" id="KW-0808">Transferase</keyword>
<organism evidence="8 9">
    <name type="scientific">Sutterella massiliensis</name>
    <dbReference type="NCBI Taxonomy" id="1816689"/>
    <lineage>
        <taxon>Bacteria</taxon>
        <taxon>Pseudomonadati</taxon>
        <taxon>Pseudomonadota</taxon>
        <taxon>Betaproteobacteria</taxon>
        <taxon>Burkholderiales</taxon>
        <taxon>Sutterellaceae</taxon>
        <taxon>Sutterella</taxon>
    </lineage>
</organism>
<evidence type="ECO:0000256" key="2">
    <source>
        <dbReference type="ARBA" id="ARBA00022679"/>
    </source>
</evidence>
<comment type="caution">
    <text evidence="8">The sequence shown here is derived from an EMBL/GenBank/DDBJ whole genome shotgun (WGS) entry which is preliminary data.</text>
</comment>